<protein>
    <recommendedName>
        <fullName evidence="8">ABC transmembrane type-1 domain-containing protein</fullName>
    </recommendedName>
</protein>
<dbReference type="SUPFAM" id="SSF161098">
    <property type="entry name" value="MetI-like"/>
    <property type="match status" value="1"/>
</dbReference>
<keyword evidence="3" id="KW-1003">Cell membrane</keyword>
<feature type="transmembrane region" description="Helical" evidence="7">
    <location>
        <begin position="82"/>
        <end position="101"/>
    </location>
</feature>
<accession>A0A242JXG8</accession>
<keyword evidence="10" id="KW-1185">Reference proteome</keyword>
<evidence type="ECO:0000256" key="5">
    <source>
        <dbReference type="ARBA" id="ARBA00022989"/>
    </source>
</evidence>
<reference evidence="9 10" key="1">
    <citation type="submission" date="2017-05" db="EMBL/GenBank/DDBJ databases">
        <title>The Genome Sequence of Enterococcus sp. 10A9_DIV0425.</title>
        <authorList>
            <consortium name="The Broad Institute Genomics Platform"/>
            <consortium name="The Broad Institute Genomic Center for Infectious Diseases"/>
            <person name="Earl A."/>
            <person name="Manson A."/>
            <person name="Schwartman J."/>
            <person name="Gilmore M."/>
            <person name="Abouelleil A."/>
            <person name="Cao P."/>
            <person name="Chapman S."/>
            <person name="Cusick C."/>
            <person name="Shea T."/>
            <person name="Young S."/>
            <person name="Neafsey D."/>
            <person name="Nusbaum C."/>
            <person name="Birren B."/>
        </authorList>
    </citation>
    <scope>NUCLEOTIDE SEQUENCE [LARGE SCALE GENOMIC DNA]</scope>
    <source>
        <strain evidence="9 10">10A9_DIV0425</strain>
    </source>
</reference>
<feature type="transmembrane region" description="Helical" evidence="7">
    <location>
        <begin position="267"/>
        <end position="287"/>
    </location>
</feature>
<dbReference type="InterPro" id="IPR035906">
    <property type="entry name" value="MetI-like_sf"/>
</dbReference>
<feature type="transmembrane region" description="Helical" evidence="7">
    <location>
        <begin position="20"/>
        <end position="38"/>
    </location>
</feature>
<evidence type="ECO:0000256" key="1">
    <source>
        <dbReference type="ARBA" id="ARBA00004651"/>
    </source>
</evidence>
<evidence type="ECO:0000256" key="2">
    <source>
        <dbReference type="ARBA" id="ARBA00022448"/>
    </source>
</evidence>
<evidence type="ECO:0000256" key="4">
    <source>
        <dbReference type="ARBA" id="ARBA00022692"/>
    </source>
</evidence>
<keyword evidence="2 7" id="KW-0813">Transport</keyword>
<comment type="subcellular location">
    <subcellularLocation>
        <location evidence="1 7">Cell membrane</location>
        <topology evidence="1 7">Multi-pass membrane protein</topology>
    </subcellularLocation>
</comment>
<keyword evidence="6 7" id="KW-0472">Membrane</keyword>
<feature type="transmembrane region" description="Helical" evidence="7">
    <location>
        <begin position="185"/>
        <end position="209"/>
    </location>
</feature>
<dbReference type="Proteomes" id="UP000194933">
    <property type="component" value="Unassembled WGS sequence"/>
</dbReference>
<feature type="transmembrane region" description="Helical" evidence="7">
    <location>
        <begin position="113"/>
        <end position="133"/>
    </location>
</feature>
<proteinExistence type="inferred from homology"/>
<sequence>MNTKTVKMTKGDRIFVSFNYLFVIVATLIVLYPLIYIISASFSEPKMVITGAMWLFPKGFTLEGYQKILANTDIWRGYQNTILYTILSVVINLIVTIPCAYALSRPELYGKNIFVKFMMVTMFVSGGMIPSYLLVRDLGILNTMWALILPSATSVYNIVVTRSFFQSNIPREIEESAIVDGCSEFRIFFQIVLPLSAPIIAVIALFVGVGRWNGFYDALIYLSDRDKFPLQMIIRELLILQDLSSNTIASSSEVQEALNRKTELAAIIKYGVMIVSTLPIIIIYPFLQRYFVKGVLVGSLKG</sequence>
<evidence type="ECO:0000256" key="3">
    <source>
        <dbReference type="ARBA" id="ARBA00022475"/>
    </source>
</evidence>
<dbReference type="STRING" id="1987383.A5844_001714"/>
<dbReference type="AlphaFoldDB" id="A0A242JXG8"/>
<organism evidence="9 10">
    <name type="scientific">Candidatus Enterococcus wittei</name>
    <dbReference type="NCBI Taxonomy" id="1987383"/>
    <lineage>
        <taxon>Bacteria</taxon>
        <taxon>Bacillati</taxon>
        <taxon>Bacillota</taxon>
        <taxon>Bacilli</taxon>
        <taxon>Lactobacillales</taxon>
        <taxon>Enterococcaceae</taxon>
        <taxon>Enterococcus</taxon>
    </lineage>
</organism>
<dbReference type="Pfam" id="PF00528">
    <property type="entry name" value="BPD_transp_1"/>
    <property type="match status" value="1"/>
</dbReference>
<evidence type="ECO:0000259" key="8">
    <source>
        <dbReference type="PROSITE" id="PS50928"/>
    </source>
</evidence>
<gene>
    <name evidence="9" type="ORF">A5844_001714</name>
</gene>
<name>A0A242JXG8_9ENTE</name>
<dbReference type="CDD" id="cd06261">
    <property type="entry name" value="TM_PBP2"/>
    <property type="match status" value="1"/>
</dbReference>
<comment type="caution">
    <text evidence="9">The sequence shown here is derived from an EMBL/GenBank/DDBJ whole genome shotgun (WGS) entry which is preliminary data.</text>
</comment>
<comment type="similarity">
    <text evidence="7">Belongs to the binding-protein-dependent transport system permease family.</text>
</comment>
<dbReference type="GO" id="GO:0005886">
    <property type="term" value="C:plasma membrane"/>
    <property type="evidence" value="ECO:0007669"/>
    <property type="project" value="UniProtKB-SubCell"/>
</dbReference>
<dbReference type="PANTHER" id="PTHR43744:SF9">
    <property type="entry name" value="POLYGALACTURONAN_RHAMNOGALACTURONAN TRANSPORT SYSTEM PERMEASE PROTEIN YTCP"/>
    <property type="match status" value="1"/>
</dbReference>
<keyword evidence="4 7" id="KW-0812">Transmembrane</keyword>
<dbReference type="PANTHER" id="PTHR43744">
    <property type="entry name" value="ABC TRANSPORTER PERMEASE PROTEIN MG189-RELATED-RELATED"/>
    <property type="match status" value="1"/>
</dbReference>
<dbReference type="InterPro" id="IPR000515">
    <property type="entry name" value="MetI-like"/>
</dbReference>
<dbReference type="EMBL" id="NGMO01000003">
    <property type="protein sequence ID" value="OTP10017.1"/>
    <property type="molecule type" value="Genomic_DNA"/>
</dbReference>
<dbReference type="GO" id="GO:0055085">
    <property type="term" value="P:transmembrane transport"/>
    <property type="evidence" value="ECO:0007669"/>
    <property type="project" value="InterPro"/>
</dbReference>
<evidence type="ECO:0000313" key="10">
    <source>
        <dbReference type="Proteomes" id="UP000194933"/>
    </source>
</evidence>
<dbReference type="Gene3D" id="1.10.3720.10">
    <property type="entry name" value="MetI-like"/>
    <property type="match status" value="1"/>
</dbReference>
<evidence type="ECO:0000256" key="7">
    <source>
        <dbReference type="RuleBase" id="RU363032"/>
    </source>
</evidence>
<feature type="domain" description="ABC transmembrane type-1" evidence="8">
    <location>
        <begin position="78"/>
        <end position="279"/>
    </location>
</feature>
<evidence type="ECO:0000313" key="9">
    <source>
        <dbReference type="EMBL" id="OTP10017.1"/>
    </source>
</evidence>
<keyword evidence="5 7" id="KW-1133">Transmembrane helix</keyword>
<dbReference type="RefSeq" id="WP_086284804.1">
    <property type="nucleotide sequence ID" value="NZ_NGMO01000003.1"/>
</dbReference>
<evidence type="ECO:0000256" key="6">
    <source>
        <dbReference type="ARBA" id="ARBA00023136"/>
    </source>
</evidence>
<dbReference type="PROSITE" id="PS50928">
    <property type="entry name" value="ABC_TM1"/>
    <property type="match status" value="1"/>
</dbReference>